<feature type="domain" description="Nematode resistance protein-like HSPRO1 N-terminal" evidence="2">
    <location>
        <begin position="1"/>
        <end position="190"/>
    </location>
</feature>
<organism evidence="3 4">
    <name type="scientific">Saponaria officinalis</name>
    <name type="common">Common soapwort</name>
    <name type="synonym">Lychnis saponaria</name>
    <dbReference type="NCBI Taxonomy" id="3572"/>
    <lineage>
        <taxon>Eukaryota</taxon>
        <taxon>Viridiplantae</taxon>
        <taxon>Streptophyta</taxon>
        <taxon>Embryophyta</taxon>
        <taxon>Tracheophyta</taxon>
        <taxon>Spermatophyta</taxon>
        <taxon>Magnoliopsida</taxon>
        <taxon>eudicotyledons</taxon>
        <taxon>Gunneridae</taxon>
        <taxon>Pentapetalae</taxon>
        <taxon>Caryophyllales</taxon>
        <taxon>Caryophyllaceae</taxon>
        <taxon>Caryophylleae</taxon>
        <taxon>Saponaria</taxon>
    </lineage>
</organism>
<protein>
    <submittedName>
        <fullName evidence="3">Uncharacterized protein</fullName>
    </submittedName>
</protein>
<feature type="domain" description="Hs1pro-1 C-terminal" evidence="1">
    <location>
        <begin position="193"/>
        <end position="448"/>
    </location>
</feature>
<dbReference type="InterPro" id="IPR037217">
    <property type="entry name" value="Trp/Indoleamine_2_3_dOase-like"/>
</dbReference>
<proteinExistence type="predicted"/>
<evidence type="ECO:0000259" key="2">
    <source>
        <dbReference type="Pfam" id="PF07231"/>
    </source>
</evidence>
<dbReference type="PANTHER" id="PTHR34795:SF1">
    <property type="entry name" value="NEMATODE RESISTANCE PROTEIN-LIKE HSPRO1"/>
    <property type="match status" value="1"/>
</dbReference>
<dbReference type="GO" id="GO:0020037">
    <property type="term" value="F:heme binding"/>
    <property type="evidence" value="ECO:0007669"/>
    <property type="project" value="InterPro"/>
</dbReference>
<dbReference type="InterPro" id="IPR009869">
    <property type="entry name" value="HSPRO1_N"/>
</dbReference>
<dbReference type="GO" id="GO:0019441">
    <property type="term" value="P:L-tryptophan catabolic process to kynurenine"/>
    <property type="evidence" value="ECO:0007669"/>
    <property type="project" value="InterPro"/>
</dbReference>
<accession>A0AAW1M839</accession>
<dbReference type="PANTHER" id="PTHR34795">
    <property type="entry name" value="NEMATODE RESISTANCE PROTEIN-LIKE HSPRO1"/>
    <property type="match status" value="1"/>
</dbReference>
<dbReference type="EMBL" id="JBDFQZ010000003">
    <property type="protein sequence ID" value="KAK9742369.1"/>
    <property type="molecule type" value="Genomic_DNA"/>
</dbReference>
<dbReference type="GO" id="GO:0046872">
    <property type="term" value="F:metal ion binding"/>
    <property type="evidence" value="ECO:0007669"/>
    <property type="project" value="InterPro"/>
</dbReference>
<gene>
    <name evidence="3" type="ORF">RND81_03G167500</name>
</gene>
<dbReference type="Pfam" id="PF07014">
    <property type="entry name" value="Hs1pro-1_C"/>
    <property type="match status" value="1"/>
</dbReference>
<dbReference type="GO" id="GO:0006952">
    <property type="term" value="P:defense response"/>
    <property type="evidence" value="ECO:0007669"/>
    <property type="project" value="InterPro"/>
</dbReference>
<keyword evidence="4" id="KW-1185">Reference proteome</keyword>
<comment type="caution">
    <text evidence="3">The sequence shown here is derived from an EMBL/GenBank/DDBJ whole genome shotgun (WGS) entry which is preliminary data.</text>
</comment>
<sequence length="472" mass="54132">MVDFDCNTKMVQVQPPNFTATKRPTPSILPSPEKFAGEIWTASEQSCSAYETYLRLPELRELWSTTEFPGWENESITKPALQGLEITFRLISIVLSDARPYVNQREWTHRFESLSRDQLEIISILCEEDSTRGTAPIVDLTTSFGSSTEVWKSCTEHTVVSRGSELSLLPRLATWQKSEGLSSKILFYIESAMKRCVYTLGLGEPNLDGKPNLDYDAVCKPSELRNIAWNKIDNYENKVLFLIHQILESWIFVARQVLARIGEKINSDEYITATDHTWVLEKIWNLLQQIENLHVLMDPDDFLHLKTQLRMKATSQNDTFCFRSKGLVEITKMSKDLRHKVPGILGVEVDPMGGPRIQEAAMRAYREKREFEKVQLLQAFQGVEVAIKRFYYNYRQLLVVMLGSLEAKGTTTASFEEDDDLLVQLFMEPTYYPSLDAAKTFIGDFWENDRTVVVVKGGVPNQLRRSRSRQGV</sequence>
<evidence type="ECO:0000313" key="4">
    <source>
        <dbReference type="Proteomes" id="UP001443914"/>
    </source>
</evidence>
<dbReference type="SUPFAM" id="SSF140959">
    <property type="entry name" value="Indolic compounds 2,3-dioxygenase-like"/>
    <property type="match status" value="1"/>
</dbReference>
<evidence type="ECO:0000259" key="1">
    <source>
        <dbReference type="Pfam" id="PF07014"/>
    </source>
</evidence>
<reference evidence="3" key="1">
    <citation type="submission" date="2024-03" db="EMBL/GenBank/DDBJ databases">
        <title>WGS assembly of Saponaria officinalis var. Norfolk2.</title>
        <authorList>
            <person name="Jenkins J."/>
            <person name="Shu S."/>
            <person name="Grimwood J."/>
            <person name="Barry K."/>
            <person name="Goodstein D."/>
            <person name="Schmutz J."/>
            <person name="Leebens-Mack J."/>
            <person name="Osbourn A."/>
        </authorList>
    </citation>
    <scope>NUCLEOTIDE SEQUENCE [LARGE SCALE GENOMIC DNA]</scope>
    <source>
        <strain evidence="3">JIC</strain>
    </source>
</reference>
<dbReference type="Proteomes" id="UP001443914">
    <property type="component" value="Unassembled WGS sequence"/>
</dbReference>
<dbReference type="InterPro" id="IPR038759">
    <property type="entry name" value="HSPRO1/HSPRO2"/>
</dbReference>
<evidence type="ECO:0000313" key="3">
    <source>
        <dbReference type="EMBL" id="KAK9742369.1"/>
    </source>
</evidence>
<name>A0AAW1M839_SAPOF</name>
<dbReference type="Pfam" id="PF07231">
    <property type="entry name" value="Hs1pro-1_N"/>
    <property type="match status" value="1"/>
</dbReference>
<dbReference type="InterPro" id="IPR009743">
    <property type="entry name" value="Hs1pro-1_C"/>
</dbReference>
<dbReference type="AlphaFoldDB" id="A0AAW1M839"/>